<reference evidence="5" key="1">
    <citation type="submission" date="2022-10" db="EMBL/GenBank/DDBJ databases">
        <title>Determination and structural analysis of whole genome sequence of Sarocladium strictum F4-1.</title>
        <authorList>
            <person name="Hu L."/>
            <person name="Jiang Y."/>
        </authorList>
    </citation>
    <scope>NUCLEOTIDE SEQUENCE</scope>
    <source>
        <strain evidence="5">F4-1</strain>
    </source>
</reference>
<dbReference type="CDD" id="cd00067">
    <property type="entry name" value="GAL4"/>
    <property type="match status" value="1"/>
</dbReference>
<dbReference type="Pfam" id="PF11951">
    <property type="entry name" value="Fungal_trans_2"/>
    <property type="match status" value="1"/>
</dbReference>
<dbReference type="PROSITE" id="PS50048">
    <property type="entry name" value="ZN2_CY6_FUNGAL_2"/>
    <property type="match status" value="1"/>
</dbReference>
<dbReference type="PANTHER" id="PTHR37534:SF11">
    <property type="entry name" value="ZN(II)2CYS6 TRANSCRIPTION FACTOR (EUROFUNG)"/>
    <property type="match status" value="1"/>
</dbReference>
<dbReference type="InterPro" id="IPR021858">
    <property type="entry name" value="Fun_TF"/>
</dbReference>
<feature type="compositionally biased region" description="Pro residues" evidence="3">
    <location>
        <begin position="65"/>
        <end position="77"/>
    </location>
</feature>
<keyword evidence="6" id="KW-1185">Reference proteome</keyword>
<feature type="domain" description="Zn(2)-C6 fungal-type" evidence="4">
    <location>
        <begin position="19"/>
        <end position="47"/>
    </location>
</feature>
<dbReference type="PANTHER" id="PTHR37534">
    <property type="entry name" value="TRANSCRIPTIONAL ACTIVATOR PROTEIN UGA3"/>
    <property type="match status" value="1"/>
</dbReference>
<dbReference type="Proteomes" id="UP001175261">
    <property type="component" value="Unassembled WGS sequence"/>
</dbReference>
<evidence type="ECO:0000259" key="4">
    <source>
        <dbReference type="PROSITE" id="PS50048"/>
    </source>
</evidence>
<dbReference type="InterPro" id="IPR001138">
    <property type="entry name" value="Zn2Cys6_DnaBD"/>
</dbReference>
<organism evidence="5 6">
    <name type="scientific">Sarocladium strictum</name>
    <name type="common">Black bundle disease fungus</name>
    <name type="synonym">Acremonium strictum</name>
    <dbReference type="NCBI Taxonomy" id="5046"/>
    <lineage>
        <taxon>Eukaryota</taxon>
        <taxon>Fungi</taxon>
        <taxon>Dikarya</taxon>
        <taxon>Ascomycota</taxon>
        <taxon>Pezizomycotina</taxon>
        <taxon>Sordariomycetes</taxon>
        <taxon>Hypocreomycetidae</taxon>
        <taxon>Hypocreales</taxon>
        <taxon>Sarocladiaceae</taxon>
        <taxon>Sarocladium</taxon>
    </lineage>
</organism>
<name>A0AA39LBS2_SARSR</name>
<evidence type="ECO:0000256" key="1">
    <source>
        <dbReference type="ARBA" id="ARBA00004123"/>
    </source>
</evidence>
<dbReference type="EMBL" id="JAPDFR010000001">
    <property type="protein sequence ID" value="KAK0391458.1"/>
    <property type="molecule type" value="Genomic_DNA"/>
</dbReference>
<keyword evidence="2" id="KW-0539">Nucleus</keyword>
<sequence>MMQAQPQHGRKTITRSRAGCAVCKSKRLKCDEARPACSRCKRLGIPCPGYSKQLKWMKSESTPAPAEPGPVSPQPPVLPVAAPPMFDFNESLDPAYTDFSTLHSFQTFPSTIETPTTLDDFTSRSSDLQFTEDLALRSPPSNQPPATQQQDEEWQGVDKSSTWLDSILKNTDTENMAIAHRRPSSRRGSRPQDQAQLPSALQDHTSILVEYYFKEVCGMMSCYDSQMNPYRTAISNAWASSPALYYVVQSMAAACLSDVCHEFSAVGRRLLDQSVRLVAEDMKPGQPLTTPTLMALVMLGFSMSWHDAGSLGQAEYELLSKALLSIETQADGTLWPEKQKQVFFYNSLVYWRMLLSFVTDTEPTLPITCKLLPQPEVAKPDAHVPPHPQTGIGIEVQELVAQVGKLVRRERKRIRSRQSASRIDIEQAQAAIRIAEQLQRELCAVTLPSEASVMNSGDDMTPTSHLLQVAEAYRLAGLLQLYRNFPDLLISRLSPSPDIEAVADSWLTRLALHINDMVQDIPITSRSKSIQPLLLVCICSELSLHRKMPPLEAFQSPAVSLTTSPRFLTTPTPSITDVLHARRTSMARLSFFKNMLAAKPIQQMMTLVQETWAYMDRTRTEIYWMDVMLEKGYETLMG</sequence>
<dbReference type="AlphaFoldDB" id="A0AA39LBS2"/>
<dbReference type="GO" id="GO:0005634">
    <property type="term" value="C:nucleus"/>
    <property type="evidence" value="ECO:0007669"/>
    <property type="project" value="UniProtKB-SubCell"/>
</dbReference>
<dbReference type="CDD" id="cd12148">
    <property type="entry name" value="fungal_TF_MHR"/>
    <property type="match status" value="1"/>
</dbReference>
<dbReference type="Gene3D" id="4.10.240.10">
    <property type="entry name" value="Zn(2)-C6 fungal-type DNA-binding domain"/>
    <property type="match status" value="1"/>
</dbReference>
<evidence type="ECO:0000256" key="2">
    <source>
        <dbReference type="ARBA" id="ARBA00023242"/>
    </source>
</evidence>
<dbReference type="InterPro" id="IPR036864">
    <property type="entry name" value="Zn2-C6_fun-type_DNA-bd_sf"/>
</dbReference>
<protein>
    <recommendedName>
        <fullName evidence="4">Zn(2)-C6 fungal-type domain-containing protein</fullName>
    </recommendedName>
</protein>
<dbReference type="SMART" id="SM00066">
    <property type="entry name" value="GAL4"/>
    <property type="match status" value="1"/>
</dbReference>
<dbReference type="GO" id="GO:0045944">
    <property type="term" value="P:positive regulation of transcription by RNA polymerase II"/>
    <property type="evidence" value="ECO:0007669"/>
    <property type="project" value="TreeGrafter"/>
</dbReference>
<evidence type="ECO:0000256" key="3">
    <source>
        <dbReference type="SAM" id="MobiDB-lite"/>
    </source>
</evidence>
<dbReference type="Pfam" id="PF00172">
    <property type="entry name" value="Zn_clus"/>
    <property type="match status" value="1"/>
</dbReference>
<feature type="region of interest" description="Disordered" evidence="3">
    <location>
        <begin position="135"/>
        <end position="159"/>
    </location>
</feature>
<feature type="compositionally biased region" description="Basic residues" evidence="3">
    <location>
        <begin position="179"/>
        <end position="189"/>
    </location>
</feature>
<dbReference type="SUPFAM" id="SSF57701">
    <property type="entry name" value="Zn2/Cys6 DNA-binding domain"/>
    <property type="match status" value="1"/>
</dbReference>
<dbReference type="GO" id="GO:0000981">
    <property type="term" value="F:DNA-binding transcription factor activity, RNA polymerase II-specific"/>
    <property type="evidence" value="ECO:0007669"/>
    <property type="project" value="InterPro"/>
</dbReference>
<evidence type="ECO:0000313" key="6">
    <source>
        <dbReference type="Proteomes" id="UP001175261"/>
    </source>
</evidence>
<feature type="region of interest" description="Disordered" evidence="3">
    <location>
        <begin position="179"/>
        <end position="199"/>
    </location>
</feature>
<accession>A0AA39LBS2</accession>
<dbReference type="GO" id="GO:0008270">
    <property type="term" value="F:zinc ion binding"/>
    <property type="evidence" value="ECO:0007669"/>
    <property type="project" value="InterPro"/>
</dbReference>
<evidence type="ECO:0000313" key="5">
    <source>
        <dbReference type="EMBL" id="KAK0391458.1"/>
    </source>
</evidence>
<proteinExistence type="predicted"/>
<feature type="region of interest" description="Disordered" evidence="3">
    <location>
        <begin position="58"/>
        <end position="77"/>
    </location>
</feature>
<comment type="subcellular location">
    <subcellularLocation>
        <location evidence="1">Nucleus</location>
    </subcellularLocation>
</comment>
<comment type="caution">
    <text evidence="5">The sequence shown here is derived from an EMBL/GenBank/DDBJ whole genome shotgun (WGS) entry which is preliminary data.</text>
</comment>
<dbReference type="PROSITE" id="PS00463">
    <property type="entry name" value="ZN2_CY6_FUNGAL_1"/>
    <property type="match status" value="1"/>
</dbReference>
<gene>
    <name evidence="5" type="ORF">NLU13_0959</name>
</gene>
<dbReference type="GO" id="GO:0000976">
    <property type="term" value="F:transcription cis-regulatory region binding"/>
    <property type="evidence" value="ECO:0007669"/>
    <property type="project" value="TreeGrafter"/>
</dbReference>